<sequence length="155" mass="16597">MTLATQSTVTNVGRGIAAGVAGTAVMTAFQKLVEMPVTGRADSYAPADFAERVLPVRATSAKARKQLNYATHFALGGMWGTAYGLAARAGLRGQTAVNVVFATVYTGDLLLNTALGLYRPTRWSARDWIVDLVDKYVQAQATGLIFDRLLDPRTS</sequence>
<dbReference type="Proteomes" id="UP000279968">
    <property type="component" value="Unassembled WGS sequence"/>
</dbReference>
<evidence type="ECO:0000313" key="1">
    <source>
        <dbReference type="EMBL" id="RKN53026.1"/>
    </source>
</evidence>
<dbReference type="OrthoDB" id="669100at2"/>
<evidence type="ECO:0008006" key="3">
    <source>
        <dbReference type="Google" id="ProtNLM"/>
    </source>
</evidence>
<evidence type="ECO:0000313" key="2">
    <source>
        <dbReference type="Proteomes" id="UP000279968"/>
    </source>
</evidence>
<protein>
    <recommendedName>
        <fullName evidence="3">DUF1440 domain-containing protein</fullName>
    </recommendedName>
</protein>
<gene>
    <name evidence="1" type="ORF">D7193_24890</name>
</gene>
<proteinExistence type="predicted"/>
<name>A0A3B0A0D6_9ACTN</name>
<keyword evidence="2" id="KW-1185">Reference proteome</keyword>
<accession>A0A3B0A0D6</accession>
<organism evidence="1 2">
    <name type="scientific">Micromonospora costi</name>
    <dbReference type="NCBI Taxonomy" id="1530042"/>
    <lineage>
        <taxon>Bacteria</taxon>
        <taxon>Bacillati</taxon>
        <taxon>Actinomycetota</taxon>
        <taxon>Actinomycetes</taxon>
        <taxon>Micromonosporales</taxon>
        <taxon>Micromonosporaceae</taxon>
        <taxon>Micromonospora</taxon>
    </lineage>
</organism>
<dbReference type="EMBL" id="RBAN01000004">
    <property type="protein sequence ID" value="RKN53026.1"/>
    <property type="molecule type" value="Genomic_DNA"/>
</dbReference>
<dbReference type="AlphaFoldDB" id="A0A3B0A0D6"/>
<comment type="caution">
    <text evidence="1">The sequence shown here is derived from an EMBL/GenBank/DDBJ whole genome shotgun (WGS) entry which is preliminary data.</text>
</comment>
<reference evidence="1 2" key="1">
    <citation type="journal article" date="2015" name="Int. J. Syst. Evol. Microbiol.">
        <title>Micromonospora costi sp. nov., isolated from a leaf of Costus speciosus.</title>
        <authorList>
            <person name="Thawai C."/>
        </authorList>
    </citation>
    <scope>NUCLEOTIDE SEQUENCE [LARGE SCALE GENOMIC DNA]</scope>
    <source>
        <strain evidence="1 2">CS1-12</strain>
    </source>
</reference>